<feature type="compositionally biased region" description="Low complexity" evidence="1">
    <location>
        <begin position="28"/>
        <end position="39"/>
    </location>
</feature>
<name>A0A317SFS2_9PEZI</name>
<dbReference type="EMBL" id="PYWC01000081">
    <property type="protein sequence ID" value="PWW73344.1"/>
    <property type="molecule type" value="Genomic_DNA"/>
</dbReference>
<dbReference type="Proteomes" id="UP000246991">
    <property type="component" value="Unassembled WGS sequence"/>
</dbReference>
<evidence type="ECO:0000256" key="1">
    <source>
        <dbReference type="SAM" id="MobiDB-lite"/>
    </source>
</evidence>
<organism evidence="2 3">
    <name type="scientific">Tuber magnatum</name>
    <name type="common">white Piedmont truffle</name>
    <dbReference type="NCBI Taxonomy" id="42249"/>
    <lineage>
        <taxon>Eukaryota</taxon>
        <taxon>Fungi</taxon>
        <taxon>Dikarya</taxon>
        <taxon>Ascomycota</taxon>
        <taxon>Pezizomycotina</taxon>
        <taxon>Pezizomycetes</taxon>
        <taxon>Pezizales</taxon>
        <taxon>Tuberaceae</taxon>
        <taxon>Tuber</taxon>
    </lineage>
</organism>
<evidence type="ECO:0000313" key="2">
    <source>
        <dbReference type="EMBL" id="PWW73344.1"/>
    </source>
</evidence>
<dbReference type="AlphaFoldDB" id="A0A317SFS2"/>
<feature type="region of interest" description="Disordered" evidence="1">
    <location>
        <begin position="1"/>
        <end position="148"/>
    </location>
</feature>
<accession>A0A317SFS2</accession>
<proteinExistence type="predicted"/>
<feature type="compositionally biased region" description="Polar residues" evidence="1">
    <location>
        <begin position="104"/>
        <end position="138"/>
    </location>
</feature>
<evidence type="ECO:0000313" key="3">
    <source>
        <dbReference type="Proteomes" id="UP000246991"/>
    </source>
</evidence>
<comment type="caution">
    <text evidence="2">The sequence shown here is derived from an EMBL/GenBank/DDBJ whole genome shotgun (WGS) entry which is preliminary data.</text>
</comment>
<reference evidence="2 3" key="1">
    <citation type="submission" date="2018-03" db="EMBL/GenBank/DDBJ databases">
        <title>Genomes of Pezizomycetes fungi and the evolution of truffles.</title>
        <authorList>
            <person name="Murat C."/>
            <person name="Payen T."/>
            <person name="Noel B."/>
            <person name="Kuo A."/>
            <person name="Martin F.M."/>
        </authorList>
    </citation>
    <scope>NUCLEOTIDE SEQUENCE [LARGE SCALE GENOMIC DNA]</scope>
    <source>
        <strain evidence="2">091103-1</strain>
    </source>
</reference>
<sequence length="299" mass="33516">MQTPGPLMALLTPPESTDPSALCDNRFSATSATISSSSSPPSPSPCSPTSIRRSGRRSAKVPVYYGPTKRRRYKANTPAKRQKLWGTDPPETSEENSLPPPSKPDQSTPELSATPYSESSFHQSPAPTAQITFDSEPSSLPHDTGIPRFTPAQIRSFVRFNAKRISWRSKRFPSPTLPTAAEKMSVSRHHLRVLARAAASHYDSLPRRYGDPERCFQHLYKTFLPTAEFEKWQRESGGVLGERDTHVVLMKVFEITFLARFHRGKAEKKIWGLLGFEEEEEAEEEVVEQGEDQEEANCN</sequence>
<gene>
    <name evidence="2" type="ORF">C7212DRAFT_349056</name>
</gene>
<keyword evidence="3" id="KW-1185">Reference proteome</keyword>
<protein>
    <submittedName>
        <fullName evidence="2">Uncharacterized protein</fullName>
    </submittedName>
</protein>
<dbReference type="OrthoDB" id="5428183at2759"/>